<organism evidence="1 2">
    <name type="scientific">Fundidesulfovibrio magnetotacticus</name>
    <dbReference type="NCBI Taxonomy" id="2730080"/>
    <lineage>
        <taxon>Bacteria</taxon>
        <taxon>Pseudomonadati</taxon>
        <taxon>Thermodesulfobacteriota</taxon>
        <taxon>Desulfovibrionia</taxon>
        <taxon>Desulfovibrionales</taxon>
        <taxon>Desulfovibrionaceae</taxon>
        <taxon>Fundidesulfovibrio</taxon>
    </lineage>
</organism>
<evidence type="ECO:0000313" key="1">
    <source>
        <dbReference type="EMBL" id="GFK93300.1"/>
    </source>
</evidence>
<sequence>MYFSQLILDPRKAVIDGFYDAHQALWGLFSDSPERKRDFLYREMDPVTFLTVSARPPEDATGAWRVRSKPYAPRLSKGDRLYVSLRVNAVVKRKGADGRQDRFDVVQDARMRLLAAKEPVPPRAELAQSEGLKWLEKHQESWGLVFDPKGVNVTSYVQHRLWRYGSKAKVSALDMAGFARVTAPEAVLRALTLGVGPAKGFGCGLMLARRA</sequence>
<dbReference type="GO" id="GO:0016787">
    <property type="term" value="F:hydrolase activity"/>
    <property type="evidence" value="ECO:0007669"/>
    <property type="project" value="UniProtKB-KW"/>
</dbReference>
<dbReference type="CDD" id="cd09727">
    <property type="entry name" value="Cas6_I-E"/>
    <property type="match status" value="1"/>
</dbReference>
<accession>A0A6V8LQP3</accession>
<dbReference type="Gene3D" id="3.30.70.1200">
    <property type="entry name" value="Crispr-associated protein, domain 1"/>
    <property type="match status" value="1"/>
</dbReference>
<dbReference type="RefSeq" id="WP_173082207.1">
    <property type="nucleotide sequence ID" value="NZ_BLTE01000004.1"/>
</dbReference>
<dbReference type="Proteomes" id="UP000494245">
    <property type="component" value="Unassembled WGS sequence"/>
</dbReference>
<dbReference type="EC" id="3.1.-.-" evidence="1"/>
<dbReference type="NCBIfam" id="TIGR01907">
    <property type="entry name" value="casE_Cse3"/>
    <property type="match status" value="1"/>
</dbReference>
<dbReference type="EMBL" id="BLTE01000004">
    <property type="protein sequence ID" value="GFK93300.1"/>
    <property type="molecule type" value="Genomic_DNA"/>
</dbReference>
<reference evidence="1 2" key="1">
    <citation type="submission" date="2020-04" db="EMBL/GenBank/DDBJ databases">
        <authorList>
            <consortium name="Desulfovibrio sp. FSS-1 genome sequencing consortium"/>
            <person name="Shimoshige H."/>
            <person name="Kobayashi H."/>
            <person name="Maekawa T."/>
        </authorList>
    </citation>
    <scope>NUCLEOTIDE SEQUENCE [LARGE SCALE GENOMIC DNA]</scope>
    <source>
        <strain evidence="1 2">SIID29052-01</strain>
    </source>
</reference>
<protein>
    <submittedName>
        <fullName evidence="1">CRISPR system Cascade subunit CasE</fullName>
        <ecNumber evidence="1">3.1.-.-</ecNumber>
    </submittedName>
</protein>
<keyword evidence="2" id="KW-1185">Reference proteome</keyword>
<reference evidence="1 2" key="2">
    <citation type="submission" date="2020-05" db="EMBL/GenBank/DDBJ databases">
        <title>Draft genome sequence of Desulfovibrio sp. strainFSS-1.</title>
        <authorList>
            <person name="Shimoshige H."/>
            <person name="Kobayashi H."/>
            <person name="Maekawa T."/>
        </authorList>
    </citation>
    <scope>NUCLEOTIDE SEQUENCE [LARGE SCALE GENOMIC DNA]</scope>
    <source>
        <strain evidence="1 2">SIID29052-01</strain>
    </source>
</reference>
<dbReference type="SUPFAM" id="SSF117987">
    <property type="entry name" value="CRISPR-associated protein"/>
    <property type="match status" value="2"/>
</dbReference>
<gene>
    <name evidence="1" type="primary">casE</name>
    <name evidence="1" type="ORF">NNJEOMEG_01131</name>
</gene>
<dbReference type="AlphaFoldDB" id="A0A6V8LQP3"/>
<comment type="caution">
    <text evidence="1">The sequence shown here is derived from an EMBL/GenBank/DDBJ whole genome shotgun (WGS) entry which is preliminary data.</text>
</comment>
<dbReference type="Pfam" id="PF08798">
    <property type="entry name" value="CRISPR_assoc"/>
    <property type="match status" value="1"/>
</dbReference>
<dbReference type="Gene3D" id="3.30.70.1210">
    <property type="entry name" value="Crispr-associated protein, domain 2"/>
    <property type="match status" value="1"/>
</dbReference>
<dbReference type="InterPro" id="IPR010179">
    <property type="entry name" value="CRISPR-assoc_prot_Cse3"/>
</dbReference>
<keyword evidence="1" id="KW-0378">Hydrolase</keyword>
<name>A0A6V8LQP3_9BACT</name>
<dbReference type="SMART" id="SM01101">
    <property type="entry name" value="CRISPR_assoc"/>
    <property type="match status" value="1"/>
</dbReference>
<evidence type="ECO:0000313" key="2">
    <source>
        <dbReference type="Proteomes" id="UP000494245"/>
    </source>
</evidence>
<proteinExistence type="predicted"/>